<dbReference type="EMBL" id="JASPKY010000011">
    <property type="protein sequence ID" value="KAK9753702.1"/>
    <property type="molecule type" value="Genomic_DNA"/>
</dbReference>
<accession>A0AAW1N4X6</accession>
<proteinExistence type="predicted"/>
<comment type="caution">
    <text evidence="1">The sequence shown here is derived from an EMBL/GenBank/DDBJ whole genome shotgun (WGS) entry which is preliminary data.</text>
</comment>
<name>A0AAW1N4X6_POPJA</name>
<keyword evidence="2" id="KW-1185">Reference proteome</keyword>
<evidence type="ECO:0000313" key="1">
    <source>
        <dbReference type="EMBL" id="KAK9753702.1"/>
    </source>
</evidence>
<gene>
    <name evidence="1" type="ORF">QE152_g1862</name>
</gene>
<evidence type="ECO:0000313" key="2">
    <source>
        <dbReference type="Proteomes" id="UP001458880"/>
    </source>
</evidence>
<dbReference type="AlphaFoldDB" id="A0AAW1N4X6"/>
<dbReference type="Proteomes" id="UP001458880">
    <property type="component" value="Unassembled WGS sequence"/>
</dbReference>
<reference evidence="1 2" key="1">
    <citation type="journal article" date="2024" name="BMC Genomics">
        <title>De novo assembly and annotation of Popillia japonica's genome with initial clues to its potential as an invasive pest.</title>
        <authorList>
            <person name="Cucini C."/>
            <person name="Boschi S."/>
            <person name="Funari R."/>
            <person name="Cardaioli E."/>
            <person name="Iannotti N."/>
            <person name="Marturano G."/>
            <person name="Paoli F."/>
            <person name="Bruttini M."/>
            <person name="Carapelli A."/>
            <person name="Frati F."/>
            <person name="Nardi F."/>
        </authorList>
    </citation>
    <scope>NUCLEOTIDE SEQUENCE [LARGE SCALE GENOMIC DNA]</scope>
    <source>
        <strain evidence="1">DMR45628</strain>
    </source>
</reference>
<sequence>MLKQRERERVRGKDEMYRLRHIPQVLGECQTLCEEGGAYGFPLSPGKKLMNMQKAFKTMPLLLQCRNVYKTYIRILTRTRRQRNRGYKGIPFVLVSSSGDHELCHVGC</sequence>
<organism evidence="1 2">
    <name type="scientific">Popillia japonica</name>
    <name type="common">Japanese beetle</name>
    <dbReference type="NCBI Taxonomy" id="7064"/>
    <lineage>
        <taxon>Eukaryota</taxon>
        <taxon>Metazoa</taxon>
        <taxon>Ecdysozoa</taxon>
        <taxon>Arthropoda</taxon>
        <taxon>Hexapoda</taxon>
        <taxon>Insecta</taxon>
        <taxon>Pterygota</taxon>
        <taxon>Neoptera</taxon>
        <taxon>Endopterygota</taxon>
        <taxon>Coleoptera</taxon>
        <taxon>Polyphaga</taxon>
        <taxon>Scarabaeiformia</taxon>
        <taxon>Scarabaeidae</taxon>
        <taxon>Rutelinae</taxon>
        <taxon>Popillia</taxon>
    </lineage>
</organism>
<protein>
    <submittedName>
        <fullName evidence="1">Uncharacterized protein</fullName>
    </submittedName>
</protein>